<keyword evidence="1" id="KW-0067">ATP-binding</keyword>
<sequence length="146" mass="16962">MIRYLNSDDGLGNRTRLHVVTPREKCVDTTIMTGPRRSKRVFIPRIVFFSDDEDKEFPFPMRPFAMTRSQGQSIHHVGIYLLRILDFTGYQDLPKKANTSTIMFYCSYRLVTGSHFVGEDVNEMHDFGSLPKPMMDMSAIELEKFE</sequence>
<gene>
    <name evidence="1" type="ORF">PHMEG_00011550</name>
</gene>
<keyword evidence="1" id="KW-0378">Hydrolase</keyword>
<dbReference type="Proteomes" id="UP000198211">
    <property type="component" value="Unassembled WGS sequence"/>
</dbReference>
<dbReference type="OrthoDB" id="95750at2759"/>
<evidence type="ECO:0000313" key="2">
    <source>
        <dbReference type="Proteomes" id="UP000198211"/>
    </source>
</evidence>
<comment type="caution">
    <text evidence="1">The sequence shown here is derived from an EMBL/GenBank/DDBJ whole genome shotgun (WGS) entry which is preliminary data.</text>
</comment>
<proteinExistence type="predicted"/>
<keyword evidence="1" id="KW-0347">Helicase</keyword>
<organism evidence="1 2">
    <name type="scientific">Phytophthora megakarya</name>
    <dbReference type="NCBI Taxonomy" id="4795"/>
    <lineage>
        <taxon>Eukaryota</taxon>
        <taxon>Sar</taxon>
        <taxon>Stramenopiles</taxon>
        <taxon>Oomycota</taxon>
        <taxon>Peronosporomycetes</taxon>
        <taxon>Peronosporales</taxon>
        <taxon>Peronosporaceae</taxon>
        <taxon>Phytophthora</taxon>
    </lineage>
</organism>
<keyword evidence="1" id="KW-0547">Nucleotide-binding</keyword>
<dbReference type="GO" id="GO:0004386">
    <property type="term" value="F:helicase activity"/>
    <property type="evidence" value="ECO:0007669"/>
    <property type="project" value="UniProtKB-KW"/>
</dbReference>
<reference evidence="2" key="1">
    <citation type="submission" date="2017-03" db="EMBL/GenBank/DDBJ databases">
        <title>Phytopthora megakarya and P. palmivora, two closely related causual agents of cacao black pod achieved similar genome size and gene model numbers by different mechanisms.</title>
        <authorList>
            <person name="Ali S."/>
            <person name="Shao J."/>
            <person name="Larry D.J."/>
            <person name="Kronmiller B."/>
            <person name="Shen D."/>
            <person name="Strem M.D."/>
            <person name="Melnick R.L."/>
            <person name="Guiltinan M.J."/>
            <person name="Tyler B.M."/>
            <person name="Meinhardt L.W."/>
            <person name="Bailey B.A."/>
        </authorList>
    </citation>
    <scope>NUCLEOTIDE SEQUENCE [LARGE SCALE GENOMIC DNA]</scope>
    <source>
        <strain evidence="2">zdho120</strain>
    </source>
</reference>
<dbReference type="AlphaFoldDB" id="A0A225WBE8"/>
<accession>A0A225WBE8</accession>
<protein>
    <submittedName>
        <fullName evidence="1">Helitron helicase</fullName>
    </submittedName>
</protein>
<evidence type="ECO:0000313" key="1">
    <source>
        <dbReference type="EMBL" id="OWZ14892.1"/>
    </source>
</evidence>
<keyword evidence="2" id="KW-1185">Reference proteome</keyword>
<dbReference type="EMBL" id="NBNE01001238">
    <property type="protein sequence ID" value="OWZ14892.1"/>
    <property type="molecule type" value="Genomic_DNA"/>
</dbReference>
<name>A0A225WBE8_9STRA</name>